<protein>
    <submittedName>
        <fullName evidence="2">Uncharacterized protein</fullName>
    </submittedName>
</protein>
<gene>
    <name evidence="2" type="ORF">E4O86_14465</name>
</gene>
<evidence type="ECO:0000256" key="1">
    <source>
        <dbReference type="SAM" id="Phobius"/>
    </source>
</evidence>
<feature type="transmembrane region" description="Helical" evidence="1">
    <location>
        <begin position="6"/>
        <end position="27"/>
    </location>
</feature>
<sequence>MPSLVVEYAVLAAAVGGLVAVVTEAAVRDPRFALSMLLDTRAAAEAPIAAAPRVVPTVANAGIEANANVAAASLKQAA</sequence>
<evidence type="ECO:0000313" key="2">
    <source>
        <dbReference type="EMBL" id="MYZ48916.1"/>
    </source>
</evidence>
<keyword evidence="1" id="KW-1133">Transmembrane helix</keyword>
<keyword evidence="1" id="KW-0812">Transmembrane</keyword>
<dbReference type="RefSeq" id="WP_161141264.1">
    <property type="nucleotide sequence ID" value="NZ_SPKJ01000053.1"/>
</dbReference>
<keyword evidence="1" id="KW-0472">Membrane</keyword>
<accession>A0A964T5J1</accession>
<dbReference type="AlphaFoldDB" id="A0A964T5J1"/>
<comment type="caution">
    <text evidence="2">The sequence shown here is derived from an EMBL/GenBank/DDBJ whole genome shotgun (WGS) entry which is preliminary data.</text>
</comment>
<reference evidence="2" key="1">
    <citation type="submission" date="2019-03" db="EMBL/GenBank/DDBJ databases">
        <title>Afifella sp. nov., isolated from activated sludge.</title>
        <authorList>
            <person name="Li Q."/>
            <person name="Liu Y."/>
        </authorList>
    </citation>
    <scope>NUCLEOTIDE SEQUENCE</scope>
    <source>
        <strain evidence="2">L72</strain>
    </source>
</reference>
<keyword evidence="3" id="KW-1185">Reference proteome</keyword>
<dbReference type="Proteomes" id="UP000773614">
    <property type="component" value="Unassembled WGS sequence"/>
</dbReference>
<name>A0A964T5J1_9HYPH</name>
<proteinExistence type="predicted"/>
<evidence type="ECO:0000313" key="3">
    <source>
        <dbReference type="Proteomes" id="UP000773614"/>
    </source>
</evidence>
<organism evidence="2 3">
    <name type="scientific">Propylenella binzhouense</name>
    <dbReference type="NCBI Taxonomy" id="2555902"/>
    <lineage>
        <taxon>Bacteria</taxon>
        <taxon>Pseudomonadati</taxon>
        <taxon>Pseudomonadota</taxon>
        <taxon>Alphaproteobacteria</taxon>
        <taxon>Hyphomicrobiales</taxon>
        <taxon>Propylenellaceae</taxon>
        <taxon>Propylenella</taxon>
    </lineage>
</organism>
<dbReference type="EMBL" id="SPKJ01000053">
    <property type="protein sequence ID" value="MYZ48916.1"/>
    <property type="molecule type" value="Genomic_DNA"/>
</dbReference>